<evidence type="ECO:0000313" key="2">
    <source>
        <dbReference type="Proteomes" id="UP000501830"/>
    </source>
</evidence>
<proteinExistence type="predicted"/>
<keyword evidence="1" id="KW-0614">Plasmid</keyword>
<accession>A0A6G7WKM9</accession>
<sequence>MKITFSFTDAHYQELVERAHFMGVSRTAVILLHLYLYEGIFSDLSLEELQLDLNPCEVARNSIQVLVPDPLVSKYQHHKTYFLSGSAYFTGFLNVVIEKTTGLWHTRPTLQERTPTTLSLDQRIIDQVEDFSKETGLQFSVIAAYYVTYAPLPLGTPRSYEATDKVQFGLRLTDRAHYQLKERAIRKKMKPNQVLSLGFQDFMDKKILPGGY</sequence>
<protein>
    <submittedName>
        <fullName evidence="1">Uncharacterized protein</fullName>
    </submittedName>
</protein>
<dbReference type="Proteomes" id="UP000501830">
    <property type="component" value="Plasmid p_unnamed1"/>
</dbReference>
<dbReference type="KEGG" id="jpo:G7058_11740"/>
<dbReference type="EMBL" id="CP049890">
    <property type="protein sequence ID" value="QIK52792.1"/>
    <property type="molecule type" value="Genomic_DNA"/>
</dbReference>
<geneLocation type="plasmid" evidence="1 2">
    <name>p_unnamed1</name>
</geneLocation>
<evidence type="ECO:0000313" key="1">
    <source>
        <dbReference type="EMBL" id="QIK52792.1"/>
    </source>
</evidence>
<dbReference type="RefSeq" id="WP_166063813.1">
    <property type="nucleotide sequence ID" value="NZ_CP049890.1"/>
</dbReference>
<dbReference type="AlphaFoldDB" id="A0A6G7WKM9"/>
<dbReference type="GeneID" id="94553960"/>
<name>A0A6G7WKM9_9LACT</name>
<gene>
    <name evidence="1" type="ORF">G7058_11740</name>
</gene>
<reference evidence="1 2" key="1">
    <citation type="journal article" date="2017" name="Int. J. Syst. Evol. Microbiol.">
        <title>Jeotgalibaca porci sp. nov. and Jeotgalibaca arthritidis sp. nov., isolated from pigs, and emended description of the genus Jeotgalibaca.</title>
        <authorList>
            <person name="Zamora L."/>
            <person name="Perez-Sancho M."/>
            <person name="Dominguez L."/>
            <person name="Fernandez-Garayzabal J.F."/>
            <person name="Vela A.I."/>
        </authorList>
    </citation>
    <scope>NUCLEOTIDE SEQUENCE [LARGE SCALE GENOMIC DNA]</scope>
    <source>
        <strain evidence="1 2">CCUG 69148</strain>
        <plasmid evidence="1 2">p_unnamed1</plasmid>
    </source>
</reference>
<keyword evidence="2" id="KW-1185">Reference proteome</keyword>
<organism evidence="1 2">
    <name type="scientific">Jeotgalibaca porci</name>
    <dbReference type="NCBI Taxonomy" id="1868793"/>
    <lineage>
        <taxon>Bacteria</taxon>
        <taxon>Bacillati</taxon>
        <taxon>Bacillota</taxon>
        <taxon>Bacilli</taxon>
        <taxon>Lactobacillales</taxon>
        <taxon>Carnobacteriaceae</taxon>
        <taxon>Jeotgalibaca</taxon>
    </lineage>
</organism>